<protein>
    <submittedName>
        <fullName evidence="1">Uncharacterized protein</fullName>
    </submittedName>
</protein>
<evidence type="ECO:0000313" key="1">
    <source>
        <dbReference type="EMBL" id="KAH3792102.1"/>
    </source>
</evidence>
<reference evidence="1" key="1">
    <citation type="journal article" date="2019" name="bioRxiv">
        <title>The Genome of the Zebra Mussel, Dreissena polymorpha: A Resource for Invasive Species Research.</title>
        <authorList>
            <person name="McCartney M.A."/>
            <person name="Auch B."/>
            <person name="Kono T."/>
            <person name="Mallez S."/>
            <person name="Zhang Y."/>
            <person name="Obille A."/>
            <person name="Becker A."/>
            <person name="Abrahante J.E."/>
            <person name="Garbe J."/>
            <person name="Badalamenti J.P."/>
            <person name="Herman A."/>
            <person name="Mangelson H."/>
            <person name="Liachko I."/>
            <person name="Sullivan S."/>
            <person name="Sone E.D."/>
            <person name="Koren S."/>
            <person name="Silverstein K.A.T."/>
            <person name="Beckman K.B."/>
            <person name="Gohl D.M."/>
        </authorList>
    </citation>
    <scope>NUCLEOTIDE SEQUENCE</scope>
    <source>
        <strain evidence="1">Duluth1</strain>
        <tissue evidence="1">Whole animal</tissue>
    </source>
</reference>
<dbReference type="EMBL" id="JAIWYP010000007">
    <property type="protein sequence ID" value="KAH3792102.1"/>
    <property type="molecule type" value="Genomic_DNA"/>
</dbReference>
<dbReference type="AlphaFoldDB" id="A0A9D4F5F5"/>
<reference evidence="1" key="2">
    <citation type="submission" date="2020-11" db="EMBL/GenBank/DDBJ databases">
        <authorList>
            <person name="McCartney M.A."/>
            <person name="Auch B."/>
            <person name="Kono T."/>
            <person name="Mallez S."/>
            <person name="Becker A."/>
            <person name="Gohl D.M."/>
            <person name="Silverstein K.A.T."/>
            <person name="Koren S."/>
            <person name="Bechman K.B."/>
            <person name="Herman A."/>
            <person name="Abrahante J.E."/>
            <person name="Garbe J."/>
        </authorList>
    </citation>
    <scope>NUCLEOTIDE SEQUENCE</scope>
    <source>
        <strain evidence="1">Duluth1</strain>
        <tissue evidence="1">Whole animal</tissue>
    </source>
</reference>
<sequence>MTYSGGLGRGLESAHIDEDRDVEFAHEDLYWRMLACGLESAHKDLWWRMLTYNGNGTWRSRRMWPTIGSKRPIVEDFKYGSDNGMNYSKIYPNALFSPFKSINGYL</sequence>
<dbReference type="Proteomes" id="UP000828390">
    <property type="component" value="Unassembled WGS sequence"/>
</dbReference>
<gene>
    <name evidence="1" type="ORF">DPMN_145592</name>
</gene>
<evidence type="ECO:0000313" key="2">
    <source>
        <dbReference type="Proteomes" id="UP000828390"/>
    </source>
</evidence>
<comment type="caution">
    <text evidence="1">The sequence shown here is derived from an EMBL/GenBank/DDBJ whole genome shotgun (WGS) entry which is preliminary data.</text>
</comment>
<organism evidence="1 2">
    <name type="scientific">Dreissena polymorpha</name>
    <name type="common">Zebra mussel</name>
    <name type="synonym">Mytilus polymorpha</name>
    <dbReference type="NCBI Taxonomy" id="45954"/>
    <lineage>
        <taxon>Eukaryota</taxon>
        <taxon>Metazoa</taxon>
        <taxon>Spiralia</taxon>
        <taxon>Lophotrochozoa</taxon>
        <taxon>Mollusca</taxon>
        <taxon>Bivalvia</taxon>
        <taxon>Autobranchia</taxon>
        <taxon>Heteroconchia</taxon>
        <taxon>Euheterodonta</taxon>
        <taxon>Imparidentia</taxon>
        <taxon>Neoheterodontei</taxon>
        <taxon>Myida</taxon>
        <taxon>Dreissenoidea</taxon>
        <taxon>Dreissenidae</taxon>
        <taxon>Dreissena</taxon>
    </lineage>
</organism>
<accession>A0A9D4F5F5</accession>
<keyword evidence="2" id="KW-1185">Reference proteome</keyword>
<name>A0A9D4F5F5_DREPO</name>
<proteinExistence type="predicted"/>